<organism evidence="1 2">
    <name type="scientific">Photobacterium leiognathi</name>
    <dbReference type="NCBI Taxonomy" id="553611"/>
    <lineage>
        <taxon>Bacteria</taxon>
        <taxon>Pseudomonadati</taxon>
        <taxon>Pseudomonadota</taxon>
        <taxon>Gammaproteobacteria</taxon>
        <taxon>Vibrionales</taxon>
        <taxon>Vibrionaceae</taxon>
        <taxon>Photobacterium</taxon>
    </lineage>
</organism>
<name>A0A2T3MCU6_PHOLE</name>
<sequence>MPFEEITVVVQGPVQTFADRQQEDGITQRCLRSVRQMLPGAHIILSTWKDQDLAGLDYDQLVISEDPGPNIRYYKKNGTPQYYNNNRQIVSTLAGLKQVKTKYVVKLRSDNYLESNDFINIQQQYKSRCDTFKFLKERVVVPNIFTRKYAKGHRVAFHVSDFFYFGLTEDVLALWQFELIPEFTLTKPGMLNDGYPDYPVDCTQLLFLNALKQFDPTIHLNGLLDNNKHTIYQSELCMANNLVVASAEDIGLGLCKKFKEKVRVSKPKGKCAHYQYREWQELYKKYCDVRFDANYPLKEKLGLFFERCLYVFPVYFETKINLCKRTKFFIKNKKLN</sequence>
<dbReference type="EMBL" id="PYOJ01000007">
    <property type="protein sequence ID" value="PSV91059.1"/>
    <property type="molecule type" value="Genomic_DNA"/>
</dbReference>
<protein>
    <submittedName>
        <fullName evidence="1">LPS biosynthesis protein WavE</fullName>
    </submittedName>
</protein>
<accession>A0A2T3MCU6</accession>
<comment type="caution">
    <text evidence="1">The sequence shown here is derived from an EMBL/GenBank/DDBJ whole genome shotgun (WGS) entry which is preliminary data.</text>
</comment>
<proteinExistence type="predicted"/>
<dbReference type="Pfam" id="PF07507">
    <property type="entry name" value="WavE"/>
    <property type="match status" value="1"/>
</dbReference>
<evidence type="ECO:0000313" key="1">
    <source>
        <dbReference type="EMBL" id="PSV91059.1"/>
    </source>
</evidence>
<dbReference type="AlphaFoldDB" id="A0A2T3MCU6"/>
<gene>
    <name evidence="1" type="ORF">CTM89_08645</name>
</gene>
<dbReference type="InterPro" id="IPR011122">
    <property type="entry name" value="WavE"/>
</dbReference>
<dbReference type="OrthoDB" id="6716726at2"/>
<evidence type="ECO:0000313" key="2">
    <source>
        <dbReference type="Proteomes" id="UP000240410"/>
    </source>
</evidence>
<reference evidence="1 2" key="1">
    <citation type="submission" date="2018-03" db="EMBL/GenBank/DDBJ databases">
        <title>Whole genome sequencing of Histamine producing bacteria.</title>
        <authorList>
            <person name="Butler K."/>
        </authorList>
    </citation>
    <scope>NUCLEOTIDE SEQUENCE [LARGE SCALE GENOMIC DNA]</scope>
    <source>
        <strain evidence="1 2">ATCC 33979</strain>
    </source>
</reference>
<dbReference type="Proteomes" id="UP000240410">
    <property type="component" value="Unassembled WGS sequence"/>
</dbReference>